<feature type="region of interest" description="Disordered" evidence="2">
    <location>
        <begin position="1"/>
        <end position="36"/>
    </location>
</feature>
<dbReference type="RefSeq" id="WP_009324082.1">
    <property type="nucleotide sequence ID" value="NZ_CAOJUJ010000004.1"/>
</dbReference>
<evidence type="ECO:0000313" key="7">
    <source>
        <dbReference type="Proteomes" id="UP000472755"/>
    </source>
</evidence>
<protein>
    <submittedName>
        <fullName evidence="5">Peptidoglycan DD-metalloendopeptidase family protein</fullName>
    </submittedName>
</protein>
<dbReference type="GO" id="GO:0004222">
    <property type="term" value="F:metalloendopeptidase activity"/>
    <property type="evidence" value="ECO:0007669"/>
    <property type="project" value="TreeGrafter"/>
</dbReference>
<dbReference type="Gene3D" id="2.20.230.10">
    <property type="entry name" value="Resuscitation-promoting factor rpfb"/>
    <property type="match status" value="1"/>
</dbReference>
<dbReference type="EMBL" id="WMZU01000002">
    <property type="protein sequence ID" value="MTS26172.1"/>
    <property type="molecule type" value="Genomic_DNA"/>
</dbReference>
<dbReference type="Pfam" id="PF01551">
    <property type="entry name" value="Peptidase_M23"/>
    <property type="match status" value="1"/>
</dbReference>
<evidence type="ECO:0000313" key="4">
    <source>
        <dbReference type="EMBL" id="KUE75023.1"/>
    </source>
</evidence>
<dbReference type="PANTHER" id="PTHR21666">
    <property type="entry name" value="PEPTIDASE-RELATED"/>
    <property type="match status" value="1"/>
</dbReference>
<dbReference type="EMBL" id="LMUA01000032">
    <property type="protein sequence ID" value="KUE75023.1"/>
    <property type="molecule type" value="Genomic_DNA"/>
</dbReference>
<evidence type="ECO:0000256" key="1">
    <source>
        <dbReference type="ARBA" id="ARBA00022729"/>
    </source>
</evidence>
<feature type="domain" description="G5" evidence="3">
    <location>
        <begin position="352"/>
        <end position="433"/>
    </location>
</feature>
<dbReference type="InterPro" id="IPR016047">
    <property type="entry name" value="M23ase_b-sheet_dom"/>
</dbReference>
<evidence type="ECO:0000256" key="2">
    <source>
        <dbReference type="SAM" id="MobiDB-lite"/>
    </source>
</evidence>
<evidence type="ECO:0000259" key="3">
    <source>
        <dbReference type="PROSITE" id="PS51109"/>
    </source>
</evidence>
<dbReference type="InterPro" id="IPR050570">
    <property type="entry name" value="Cell_wall_metabolism_enzyme"/>
</dbReference>
<gene>
    <name evidence="4" type="ORF">ASJ35_16115</name>
    <name evidence="5" type="ORF">GMD59_02590</name>
</gene>
<proteinExistence type="predicted"/>
<dbReference type="CDD" id="cd12797">
    <property type="entry name" value="M23_peptidase"/>
    <property type="match status" value="1"/>
</dbReference>
<evidence type="ECO:0000313" key="6">
    <source>
        <dbReference type="Proteomes" id="UP000053433"/>
    </source>
</evidence>
<dbReference type="SUPFAM" id="SSF51261">
    <property type="entry name" value="Duplicated hybrid motif"/>
    <property type="match status" value="1"/>
</dbReference>
<dbReference type="InterPro" id="IPR011098">
    <property type="entry name" value="G5_dom"/>
</dbReference>
<name>A0A0W7TMT0_9FIRM</name>
<reference evidence="5 7" key="2">
    <citation type="journal article" date="2019" name="Nat. Med.">
        <title>A library of human gut bacterial isolates paired with longitudinal multiomics data enables mechanistic microbiome research.</title>
        <authorList>
            <person name="Poyet M."/>
            <person name="Groussin M."/>
            <person name="Gibbons S.M."/>
            <person name="Avila-Pacheco J."/>
            <person name="Jiang X."/>
            <person name="Kearney S.M."/>
            <person name="Perrotta A.R."/>
            <person name="Berdy B."/>
            <person name="Zhao S."/>
            <person name="Lieberman T.D."/>
            <person name="Swanson P.K."/>
            <person name="Smith M."/>
            <person name="Roesemann S."/>
            <person name="Alexander J.E."/>
            <person name="Rich S.A."/>
            <person name="Livny J."/>
            <person name="Vlamakis H."/>
            <person name="Clish C."/>
            <person name="Bullock K."/>
            <person name="Deik A."/>
            <person name="Scott J."/>
            <person name="Pierce K.A."/>
            <person name="Xavier R.J."/>
            <person name="Alm E.J."/>
        </authorList>
    </citation>
    <scope>NUCLEOTIDE SEQUENCE [LARGE SCALE GENOMIC DNA]</scope>
    <source>
        <strain evidence="5 7">BIOML-A4</strain>
    </source>
</reference>
<comment type="caution">
    <text evidence="4">The sequence shown here is derived from an EMBL/GenBank/DDBJ whole genome shotgun (WGS) entry which is preliminary data.</text>
</comment>
<dbReference type="PROSITE" id="PS51109">
    <property type="entry name" value="G5"/>
    <property type="match status" value="1"/>
</dbReference>
<organism evidence="4 6">
    <name type="scientific">Ruthenibacterium lactatiformans</name>
    <dbReference type="NCBI Taxonomy" id="1550024"/>
    <lineage>
        <taxon>Bacteria</taxon>
        <taxon>Bacillati</taxon>
        <taxon>Bacillota</taxon>
        <taxon>Clostridia</taxon>
        <taxon>Eubacteriales</taxon>
        <taxon>Oscillospiraceae</taxon>
        <taxon>Ruthenibacterium</taxon>
    </lineage>
</organism>
<dbReference type="InterPro" id="IPR011055">
    <property type="entry name" value="Dup_hybrid_motif"/>
</dbReference>
<dbReference type="Pfam" id="PF07501">
    <property type="entry name" value="G5"/>
    <property type="match status" value="1"/>
</dbReference>
<accession>A0A0W7TMT0</accession>
<dbReference type="Proteomes" id="UP000053433">
    <property type="component" value="Unassembled WGS sequence"/>
</dbReference>
<dbReference type="Gene3D" id="2.70.70.10">
    <property type="entry name" value="Glucose Permease (Domain IIA)"/>
    <property type="match status" value="1"/>
</dbReference>
<sequence length="570" mass="61080">MEPNEPLNAAPQPDAAPVTTQSPAATQERPAEKPRAAVRVTQQFVVRMQRGQNEAALPPKGGKPPLRATYNAVGQLLYRVGTQAEYTCIRLGRGIRGAFRLALRAAAALLRFVGGPLLALFSSIWDDLTAPARRFASGVRHMRDAARAEAQAGGSGKRAGFAYFKNGVHAYRHLIGGALRYLMPAAALCVLVFTVQEVLGSSFSLGVSYSGDFLVFIENEGVWDSAEKMVQERVMASEGAKVEWDEHPVFELRIVDPAARTSASDLVDKIIAASSDKIMKAVGIRVNGELIGVVEDGRAVQQLLDDTLAAYNDGTHERVEFLYPIEQVPGTYFTNSVQDTTMVLQALQSSDVLSVKVTDLIEYDETLEYTTEEVESDQYNKGVRFISQRGRDGTQHVVAEQTSVNGSVISTVPVEVTVTEEMTPRIYTIGTREAQYGVSTAAGGSVVGTGSMTFPVPSLSYITTRFGSGHRGIDLCAPNGTPILAADSGTVIEAGYHWSFGNYLLIDHGNGITTRYAHCSALLVGAGSTVTRGQQIATIGISGVATGYHCHFEVAVNGSLVNPAPYLGVS</sequence>
<keyword evidence="1" id="KW-0732">Signal</keyword>
<dbReference type="AlphaFoldDB" id="A0A0W7TMT0"/>
<dbReference type="SMART" id="SM01208">
    <property type="entry name" value="G5"/>
    <property type="match status" value="1"/>
</dbReference>
<dbReference type="PANTHER" id="PTHR21666:SF270">
    <property type="entry name" value="MUREIN HYDROLASE ACTIVATOR ENVC"/>
    <property type="match status" value="1"/>
</dbReference>
<dbReference type="Proteomes" id="UP000472755">
    <property type="component" value="Unassembled WGS sequence"/>
</dbReference>
<reference evidence="4 6" key="1">
    <citation type="submission" date="2015-10" db="EMBL/GenBank/DDBJ databases">
        <title>A novel member of the family Ruminococcaceae isolated from human faeces.</title>
        <authorList>
            <person name="Shkoporov A.N."/>
            <person name="Chaplin A.V."/>
            <person name="Motuzova O.V."/>
            <person name="Kafarskaia L.I."/>
            <person name="Efimov B.A."/>
        </authorList>
    </citation>
    <scope>NUCLEOTIDE SEQUENCE [LARGE SCALE GENOMIC DNA]</scope>
    <source>
        <strain evidence="4 6">668</strain>
    </source>
</reference>
<evidence type="ECO:0000313" key="5">
    <source>
        <dbReference type="EMBL" id="MTS26172.1"/>
    </source>
</evidence>